<accession>A0A7Y9S504</accession>
<proteinExistence type="predicted"/>
<dbReference type="Gene3D" id="3.40.50.1000">
    <property type="entry name" value="HAD superfamily/HAD-like"/>
    <property type="match status" value="1"/>
</dbReference>
<dbReference type="InterPro" id="IPR000150">
    <property type="entry name" value="Cof"/>
</dbReference>
<dbReference type="GO" id="GO:0005829">
    <property type="term" value="C:cytosol"/>
    <property type="evidence" value="ECO:0007669"/>
    <property type="project" value="TreeGrafter"/>
</dbReference>
<dbReference type="Gene3D" id="3.30.1240.10">
    <property type="match status" value="1"/>
</dbReference>
<dbReference type="NCBIfam" id="TIGR01484">
    <property type="entry name" value="HAD-SF-IIB"/>
    <property type="match status" value="1"/>
</dbReference>
<dbReference type="PANTHER" id="PTHR10000">
    <property type="entry name" value="PHOSPHOSERINE PHOSPHATASE"/>
    <property type="match status" value="1"/>
</dbReference>
<evidence type="ECO:0008006" key="3">
    <source>
        <dbReference type="Google" id="ProtNLM"/>
    </source>
</evidence>
<dbReference type="InterPro" id="IPR023214">
    <property type="entry name" value="HAD_sf"/>
</dbReference>
<dbReference type="NCBIfam" id="TIGR00099">
    <property type="entry name" value="Cof-subfamily"/>
    <property type="match status" value="1"/>
</dbReference>
<protein>
    <recommendedName>
        <fullName evidence="3">HAD family phosphatase</fullName>
    </recommendedName>
</protein>
<reference evidence="1 2" key="1">
    <citation type="submission" date="2020-07" db="EMBL/GenBank/DDBJ databases">
        <title>Sequencing the genomes of 1000 actinobacteria strains.</title>
        <authorList>
            <person name="Klenk H.-P."/>
        </authorList>
    </citation>
    <scope>NUCLEOTIDE SEQUENCE [LARGE SCALE GENOMIC DNA]</scope>
    <source>
        <strain evidence="1 2">DSM 23819</strain>
    </source>
</reference>
<comment type="caution">
    <text evidence="1">The sequence shown here is derived from an EMBL/GenBank/DDBJ whole genome shotgun (WGS) entry which is preliminary data.</text>
</comment>
<dbReference type="RefSeq" id="WP_179502565.1">
    <property type="nucleotide sequence ID" value="NZ_JACCAA010000001.1"/>
</dbReference>
<gene>
    <name evidence="1" type="ORF">BJ980_002448</name>
</gene>
<dbReference type="Proteomes" id="UP000540656">
    <property type="component" value="Unassembled WGS sequence"/>
</dbReference>
<keyword evidence="2" id="KW-1185">Reference proteome</keyword>
<evidence type="ECO:0000313" key="1">
    <source>
        <dbReference type="EMBL" id="NYG59525.1"/>
    </source>
</evidence>
<dbReference type="CDD" id="cd07516">
    <property type="entry name" value="HAD_Pase"/>
    <property type="match status" value="1"/>
</dbReference>
<dbReference type="Pfam" id="PF08282">
    <property type="entry name" value="Hydrolase_3"/>
    <property type="match status" value="1"/>
</dbReference>
<dbReference type="SFLD" id="SFLDS00003">
    <property type="entry name" value="Haloacid_Dehalogenase"/>
    <property type="match status" value="1"/>
</dbReference>
<dbReference type="SUPFAM" id="SSF56784">
    <property type="entry name" value="HAD-like"/>
    <property type="match status" value="1"/>
</dbReference>
<evidence type="ECO:0000313" key="2">
    <source>
        <dbReference type="Proteomes" id="UP000540656"/>
    </source>
</evidence>
<dbReference type="InterPro" id="IPR036412">
    <property type="entry name" value="HAD-like_sf"/>
</dbReference>
<dbReference type="GO" id="GO:0016791">
    <property type="term" value="F:phosphatase activity"/>
    <property type="evidence" value="ECO:0007669"/>
    <property type="project" value="TreeGrafter"/>
</dbReference>
<sequence length="264" mass="28580">MSTPKLVATDLDGTLLDAEGQVSARTREVLRELDHRGIPVVFVTGRPIRWMESLWNDVGGHGLAVCSNGGIVYDVGSHSVRNALTVPRDTALQVASTLRKAVPGTWFALEKTTGFAREEGFMGRHREPLGIETGPLEAIFDDSVVKLLAIHHEITPETYWRHAEEMVGTMLEVTWSSSFSLLEMSARGVTKATTLERLSTELGIGPADVVAFGDMPNDIPMLRWAGHSYAMANAHPSARAVAQHTAPANTDDGVATVLARVFGL</sequence>
<dbReference type="InterPro" id="IPR006379">
    <property type="entry name" value="HAD-SF_hydro_IIB"/>
</dbReference>
<dbReference type="AlphaFoldDB" id="A0A7Y9S504"/>
<dbReference type="GO" id="GO:0000287">
    <property type="term" value="F:magnesium ion binding"/>
    <property type="evidence" value="ECO:0007669"/>
    <property type="project" value="TreeGrafter"/>
</dbReference>
<dbReference type="EMBL" id="JACCAA010000001">
    <property type="protein sequence ID" value="NYG59525.1"/>
    <property type="molecule type" value="Genomic_DNA"/>
</dbReference>
<dbReference type="SFLD" id="SFLDG01140">
    <property type="entry name" value="C2.B:_Phosphomannomutase_and_P"/>
    <property type="match status" value="1"/>
</dbReference>
<name>A0A7Y9S504_9ACTN</name>
<organism evidence="1 2">
    <name type="scientific">Nocardioides daedukensis</name>
    <dbReference type="NCBI Taxonomy" id="634462"/>
    <lineage>
        <taxon>Bacteria</taxon>
        <taxon>Bacillati</taxon>
        <taxon>Actinomycetota</taxon>
        <taxon>Actinomycetes</taxon>
        <taxon>Propionibacteriales</taxon>
        <taxon>Nocardioidaceae</taxon>
        <taxon>Nocardioides</taxon>
    </lineage>
</organism>
<dbReference type="PANTHER" id="PTHR10000:SF8">
    <property type="entry name" value="HAD SUPERFAMILY HYDROLASE-LIKE, TYPE 3"/>
    <property type="match status" value="1"/>
</dbReference>